<feature type="compositionally biased region" description="Basic and acidic residues" evidence="2">
    <location>
        <begin position="61"/>
        <end position="80"/>
    </location>
</feature>
<protein>
    <submittedName>
        <fullName evidence="3">Uncharacterized protein</fullName>
    </submittedName>
</protein>
<dbReference type="Proteomes" id="UP000463470">
    <property type="component" value="Unassembled WGS sequence"/>
</dbReference>
<feature type="compositionally biased region" description="Basic residues" evidence="2">
    <location>
        <begin position="1"/>
        <end position="20"/>
    </location>
</feature>
<evidence type="ECO:0000256" key="1">
    <source>
        <dbReference type="SAM" id="Coils"/>
    </source>
</evidence>
<evidence type="ECO:0000313" key="3">
    <source>
        <dbReference type="EMBL" id="MZP28279.1"/>
    </source>
</evidence>
<dbReference type="OrthoDB" id="2082280at2"/>
<comment type="caution">
    <text evidence="3">The sequence shown here is derived from an EMBL/GenBank/DDBJ whole genome shotgun (WGS) entry which is preliminary data.</text>
</comment>
<feature type="coiled-coil region" evidence="1">
    <location>
        <begin position="166"/>
        <end position="193"/>
    </location>
</feature>
<feature type="compositionally biased region" description="Basic residues" evidence="2">
    <location>
        <begin position="81"/>
        <end position="90"/>
    </location>
</feature>
<organism evidence="3 4">
    <name type="scientific">Heliomicrobium undosum</name>
    <dbReference type="NCBI Taxonomy" id="121734"/>
    <lineage>
        <taxon>Bacteria</taxon>
        <taxon>Bacillati</taxon>
        <taxon>Bacillota</taxon>
        <taxon>Clostridia</taxon>
        <taxon>Eubacteriales</taxon>
        <taxon>Heliobacteriaceae</taxon>
        <taxon>Heliomicrobium</taxon>
    </lineage>
</organism>
<keyword evidence="1" id="KW-0175">Coiled coil</keyword>
<dbReference type="RefSeq" id="WP_161253391.1">
    <property type="nucleotide sequence ID" value="NZ_WXEY01000001.1"/>
</dbReference>
<reference evidence="3 4" key="1">
    <citation type="submission" date="2020-01" db="EMBL/GenBank/DDBJ databases">
        <title>Whole-genome sequence of Heliobacterium undosum DSM 13378.</title>
        <authorList>
            <person name="Kyndt J.A."/>
            <person name="Meyer T.E."/>
        </authorList>
    </citation>
    <scope>NUCLEOTIDE SEQUENCE [LARGE SCALE GENOMIC DNA]</scope>
    <source>
        <strain evidence="3 4">DSM 13378</strain>
    </source>
</reference>
<feature type="compositionally biased region" description="Basic residues" evidence="2">
    <location>
        <begin position="42"/>
        <end position="52"/>
    </location>
</feature>
<sequence length="309" mass="31946">MRRSTGARRRSSGNGSRRRGNMPGDIVSLLEAEERSQAPAGTRKKRKKRTKKTSVLLPWEEESRPDKGDGGGEGGREKGRTGKKRARKKSASQDDGVKISENDTETSADGESSSDVGSLLSNLLALPAMGGNVAAGDNAGAPGDGGGLVDGGDGGSGESLALLRTLMSKGLDLERIEKEVARLKSNVHRMESMAKEADGALDSMVRTMGYFGIKPKRGTWVHNRMRRLEEQDVAAAAAASAPAPAGTGAGGLDLGAMMNLASMFLGSGGGGAAAAAPASKGIMGTVMNLVKSPTVQNLVLDGIAKFLKK</sequence>
<accession>A0A845L076</accession>
<feature type="compositionally biased region" description="Basic and acidic residues" evidence="2">
    <location>
        <begin position="91"/>
        <end position="101"/>
    </location>
</feature>
<feature type="region of interest" description="Disordered" evidence="2">
    <location>
        <begin position="1"/>
        <end position="116"/>
    </location>
</feature>
<keyword evidence="4" id="KW-1185">Reference proteome</keyword>
<evidence type="ECO:0000256" key="2">
    <source>
        <dbReference type="SAM" id="MobiDB-lite"/>
    </source>
</evidence>
<proteinExistence type="predicted"/>
<evidence type="ECO:0000313" key="4">
    <source>
        <dbReference type="Proteomes" id="UP000463470"/>
    </source>
</evidence>
<dbReference type="AlphaFoldDB" id="A0A845L076"/>
<gene>
    <name evidence="3" type="ORF">GTO91_00890</name>
</gene>
<dbReference type="EMBL" id="WXEY01000001">
    <property type="protein sequence ID" value="MZP28279.1"/>
    <property type="molecule type" value="Genomic_DNA"/>
</dbReference>
<name>A0A845L076_9FIRM</name>